<sequence>MDPKRPRITPDHLDLWSSNMSELYDSLEGEIIRSMIKRLKDGSDDITYWQARKMAELRLFNNDVARHLSSVTEVAESEINRMFEEAGREMIQDIDRAMPYPTKPVPNQLDDIMRGYYNQAWDNINNYVNQSLITSNYGRGTAALAYQNVLNRTSALFNTGIYTFEESVERAITEMAQKGIKSTFTDSRGRSLSIEGYTRTVLKSTLGNTFNEVRTERMAEYGVYTVVVTSLVGARDQCSLIQGHVVDLRHPSEIPEGSEYKSIYDPYWKAEYGTAGGHRGANCRHLHIPFIPGVNTNNQPHYDKELNEKVAKVRDTQRRIEREIVKYKKNLMIAEELGSDNADHWRRMVRKRQAAMRKHLESNGRYLRRNYKREKVYTPLATLLEDFSYKE</sequence>
<proteinExistence type="predicted"/>
<keyword evidence="3" id="KW-1185">Reference proteome</keyword>
<dbReference type="Proteomes" id="UP000018895">
    <property type="component" value="Unassembled WGS sequence"/>
</dbReference>
<dbReference type="RefSeq" id="WP_035346730.1">
    <property type="nucleotide sequence ID" value="NZ_BAUU01000036.1"/>
</dbReference>
<gene>
    <name evidence="2" type="ORF">JCM9152_3972</name>
</gene>
<dbReference type="EMBL" id="BAUU01000036">
    <property type="protein sequence ID" value="GAE32437.1"/>
    <property type="molecule type" value="Genomic_DNA"/>
</dbReference>
<evidence type="ECO:0000313" key="3">
    <source>
        <dbReference type="Proteomes" id="UP000018895"/>
    </source>
</evidence>
<evidence type="ECO:0000313" key="2">
    <source>
        <dbReference type="EMBL" id="GAE32437.1"/>
    </source>
</evidence>
<feature type="coiled-coil region" evidence="1">
    <location>
        <begin position="303"/>
        <end position="337"/>
    </location>
</feature>
<dbReference type="Pfam" id="PF06152">
    <property type="entry name" value="Phage_min_cap2"/>
    <property type="match status" value="1"/>
</dbReference>
<dbReference type="GO" id="GO:0005198">
    <property type="term" value="F:structural molecule activity"/>
    <property type="evidence" value="ECO:0007669"/>
    <property type="project" value="InterPro"/>
</dbReference>
<dbReference type="STRING" id="1236971.JCM9152_3972"/>
<dbReference type="InterPro" id="IPR009319">
    <property type="entry name" value="Phage_A118_VSP1"/>
</dbReference>
<reference evidence="2" key="1">
    <citation type="journal article" date="2014" name="Genome Announc.">
        <title>Draft Genome Sequences of Three Alkaliphilic Bacillus Strains, Bacillus wakoensis JCM 9140T, Bacillus akibai JCM 9157T, and Bacillus hemicellulosilyticus JCM 9152T.</title>
        <authorList>
            <person name="Yuki M."/>
            <person name="Oshima K."/>
            <person name="Suda W."/>
            <person name="Oshida Y."/>
            <person name="Kitamura K."/>
            <person name="Iida T."/>
            <person name="Hattori M."/>
            <person name="Ohkuma M."/>
        </authorList>
    </citation>
    <scope>NUCLEOTIDE SEQUENCE [LARGE SCALE GENOMIC DNA]</scope>
    <source>
        <strain evidence="2">JCM 9152</strain>
    </source>
</reference>
<organism evidence="2 3">
    <name type="scientific">Halalkalibacter hemicellulosilyticusJCM 9152</name>
    <dbReference type="NCBI Taxonomy" id="1236971"/>
    <lineage>
        <taxon>Bacteria</taxon>
        <taxon>Bacillati</taxon>
        <taxon>Bacillota</taxon>
        <taxon>Bacilli</taxon>
        <taxon>Bacillales</taxon>
        <taxon>Bacillaceae</taxon>
        <taxon>Halalkalibacter</taxon>
    </lineage>
</organism>
<evidence type="ECO:0000256" key="1">
    <source>
        <dbReference type="SAM" id="Coils"/>
    </source>
</evidence>
<protein>
    <submittedName>
        <fullName evidence="2">Phage minor capsid protein</fullName>
    </submittedName>
</protein>
<keyword evidence="1" id="KW-0175">Coiled coil</keyword>
<name>W4QKM7_9BACI</name>
<comment type="caution">
    <text evidence="2">The sequence shown here is derived from an EMBL/GenBank/DDBJ whole genome shotgun (WGS) entry which is preliminary data.</text>
</comment>
<dbReference type="OrthoDB" id="3197444at2"/>
<dbReference type="AlphaFoldDB" id="W4QKM7"/>
<accession>W4QKM7</accession>